<gene>
    <name evidence="2" type="ORF">Pmani_030995</name>
</gene>
<dbReference type="Gene3D" id="3.40.33.10">
    <property type="entry name" value="CAP"/>
    <property type="match status" value="1"/>
</dbReference>
<dbReference type="InterPro" id="IPR014044">
    <property type="entry name" value="CAP_dom"/>
</dbReference>
<dbReference type="InterPro" id="IPR035940">
    <property type="entry name" value="CAP_sf"/>
</dbReference>
<organism evidence="2 3">
    <name type="scientific">Petrolisthes manimaculis</name>
    <dbReference type="NCBI Taxonomy" id="1843537"/>
    <lineage>
        <taxon>Eukaryota</taxon>
        <taxon>Metazoa</taxon>
        <taxon>Ecdysozoa</taxon>
        <taxon>Arthropoda</taxon>
        <taxon>Crustacea</taxon>
        <taxon>Multicrustacea</taxon>
        <taxon>Malacostraca</taxon>
        <taxon>Eumalacostraca</taxon>
        <taxon>Eucarida</taxon>
        <taxon>Decapoda</taxon>
        <taxon>Pleocyemata</taxon>
        <taxon>Anomura</taxon>
        <taxon>Galatheoidea</taxon>
        <taxon>Porcellanidae</taxon>
        <taxon>Petrolisthes</taxon>
    </lineage>
</organism>
<name>A0AAE1NW13_9EUCA</name>
<dbReference type="Proteomes" id="UP001292094">
    <property type="component" value="Unassembled WGS sequence"/>
</dbReference>
<dbReference type="CDD" id="cd05380">
    <property type="entry name" value="CAP_euk"/>
    <property type="match status" value="1"/>
</dbReference>
<dbReference type="SMART" id="SM00198">
    <property type="entry name" value="SCP"/>
    <property type="match status" value="1"/>
</dbReference>
<evidence type="ECO:0000313" key="2">
    <source>
        <dbReference type="EMBL" id="KAK4296519.1"/>
    </source>
</evidence>
<dbReference type="Pfam" id="PF00188">
    <property type="entry name" value="CAP"/>
    <property type="match status" value="1"/>
</dbReference>
<evidence type="ECO:0000313" key="3">
    <source>
        <dbReference type="Proteomes" id="UP001292094"/>
    </source>
</evidence>
<sequence length="137" mass="15433">TGGLTCRDQEIILDTHNTLRQKVSQGQVHKQPAALNMRTLVWDEELATVAQRWADQCMPGHDRARNVPRFTVGQNVAATWTYEHDEGDVPDFATQVEAWFNEVNQHGFSKGNVDPFRFSKATGHYTQVMCEGKGTCV</sequence>
<accession>A0AAE1NW13</accession>
<dbReference type="InterPro" id="IPR001283">
    <property type="entry name" value="CRISP-related"/>
</dbReference>
<dbReference type="AlphaFoldDB" id="A0AAE1NW13"/>
<dbReference type="EMBL" id="JAWZYT010003835">
    <property type="protein sequence ID" value="KAK4296519.1"/>
    <property type="molecule type" value="Genomic_DNA"/>
</dbReference>
<dbReference type="PRINTS" id="PR00837">
    <property type="entry name" value="V5TPXLIKE"/>
</dbReference>
<feature type="non-terminal residue" evidence="2">
    <location>
        <position position="137"/>
    </location>
</feature>
<keyword evidence="3" id="KW-1185">Reference proteome</keyword>
<proteinExistence type="predicted"/>
<dbReference type="SUPFAM" id="SSF55797">
    <property type="entry name" value="PR-1-like"/>
    <property type="match status" value="1"/>
</dbReference>
<protein>
    <recommendedName>
        <fullName evidence="1">SCP domain-containing protein</fullName>
    </recommendedName>
</protein>
<comment type="caution">
    <text evidence="2">The sequence shown here is derived from an EMBL/GenBank/DDBJ whole genome shotgun (WGS) entry which is preliminary data.</text>
</comment>
<feature type="domain" description="SCP" evidence="1">
    <location>
        <begin position="7"/>
        <end position="134"/>
    </location>
</feature>
<reference evidence="2" key="1">
    <citation type="submission" date="2023-11" db="EMBL/GenBank/DDBJ databases">
        <title>Genome assemblies of two species of porcelain crab, Petrolisthes cinctipes and Petrolisthes manimaculis (Anomura: Porcellanidae).</title>
        <authorList>
            <person name="Angst P."/>
        </authorList>
    </citation>
    <scope>NUCLEOTIDE SEQUENCE</scope>
    <source>
        <strain evidence="2">PB745_02</strain>
        <tissue evidence="2">Gill</tissue>
    </source>
</reference>
<evidence type="ECO:0000259" key="1">
    <source>
        <dbReference type="SMART" id="SM00198"/>
    </source>
</evidence>
<dbReference type="PANTHER" id="PTHR10334">
    <property type="entry name" value="CYSTEINE-RICH SECRETORY PROTEIN-RELATED"/>
    <property type="match status" value="1"/>
</dbReference>